<evidence type="ECO:0000256" key="1">
    <source>
        <dbReference type="SAM" id="Phobius"/>
    </source>
</evidence>
<dbReference type="OrthoDB" id="7949130at2"/>
<keyword evidence="1" id="KW-0472">Membrane</keyword>
<proteinExistence type="predicted"/>
<dbReference type="AlphaFoldDB" id="A0A1X6ZZQ1"/>
<feature type="transmembrane region" description="Helical" evidence="1">
    <location>
        <begin position="176"/>
        <end position="200"/>
    </location>
</feature>
<keyword evidence="3" id="KW-1185">Reference proteome</keyword>
<gene>
    <name evidence="2" type="ORF">ROJ8625_03371</name>
</gene>
<evidence type="ECO:0000313" key="2">
    <source>
        <dbReference type="EMBL" id="SLN65881.1"/>
    </source>
</evidence>
<keyword evidence="1" id="KW-1133">Transmembrane helix</keyword>
<accession>A0A1X6ZZQ1</accession>
<dbReference type="PIRSF" id="PIRSF033239">
    <property type="entry name" value="ExoD"/>
    <property type="match status" value="1"/>
</dbReference>
<dbReference type="Proteomes" id="UP000193570">
    <property type="component" value="Unassembled WGS sequence"/>
</dbReference>
<protein>
    <submittedName>
        <fullName evidence="2">Exopolysaccharide synthesis, ExoD</fullName>
    </submittedName>
</protein>
<reference evidence="2 3" key="1">
    <citation type="submission" date="2017-03" db="EMBL/GenBank/DDBJ databases">
        <authorList>
            <person name="Afonso C.L."/>
            <person name="Miller P.J."/>
            <person name="Scott M.A."/>
            <person name="Spackman E."/>
            <person name="Goraichik I."/>
            <person name="Dimitrov K.M."/>
            <person name="Suarez D.L."/>
            <person name="Swayne D.E."/>
        </authorList>
    </citation>
    <scope>NUCLEOTIDE SEQUENCE [LARGE SCALE GENOMIC DNA]</scope>
    <source>
        <strain evidence="2 3">CECT 8625</strain>
    </source>
</reference>
<feature type="transmembrane region" description="Helical" evidence="1">
    <location>
        <begin position="120"/>
        <end position="142"/>
    </location>
</feature>
<dbReference type="PANTHER" id="PTHR41795">
    <property type="entry name" value="EXOPOLYSACCHARIDE SYNTHESIS PROTEIN"/>
    <property type="match status" value="1"/>
</dbReference>
<feature type="transmembrane region" description="Helical" evidence="1">
    <location>
        <begin position="148"/>
        <end position="169"/>
    </location>
</feature>
<dbReference type="PANTHER" id="PTHR41795:SF1">
    <property type="entry name" value="EXOPOLYSACCHARIDE SYNTHESIS PROTEIN"/>
    <property type="match status" value="1"/>
</dbReference>
<dbReference type="EMBL" id="FWFK01000006">
    <property type="protein sequence ID" value="SLN65881.1"/>
    <property type="molecule type" value="Genomic_DNA"/>
</dbReference>
<dbReference type="RefSeq" id="WP_085793051.1">
    <property type="nucleotide sequence ID" value="NZ_FWFK01000006.1"/>
</dbReference>
<evidence type="ECO:0000313" key="3">
    <source>
        <dbReference type="Proteomes" id="UP000193570"/>
    </source>
</evidence>
<name>A0A1X6ZZQ1_9RHOB</name>
<sequence>MRKREGALSDVLTEMRAATSNRGRLAIGDLVGALDERGHGAALAVLPLLELTPIGGIPGFPTLLGLTIAVITVRMLLGHEHLWVPGWISRRTLDASSAERALAWLQPIAQRIDAQLHERLSGLAGATGRWCAGIAILCVLVSVPPLEFVPFATSIPMIVISLFGLGLLFRDGLLMLLAFLALSSVGALGLSFLMGGASIVD</sequence>
<dbReference type="InterPro" id="IPR010331">
    <property type="entry name" value="ExoD"/>
</dbReference>
<keyword evidence="1" id="KW-0812">Transmembrane</keyword>
<dbReference type="Pfam" id="PF06055">
    <property type="entry name" value="ExoD"/>
    <property type="match status" value="1"/>
</dbReference>
<organism evidence="2 3">
    <name type="scientific">Roseivivax jejudonensis</name>
    <dbReference type="NCBI Taxonomy" id="1529041"/>
    <lineage>
        <taxon>Bacteria</taxon>
        <taxon>Pseudomonadati</taxon>
        <taxon>Pseudomonadota</taxon>
        <taxon>Alphaproteobacteria</taxon>
        <taxon>Rhodobacterales</taxon>
        <taxon>Roseobacteraceae</taxon>
        <taxon>Roseivivax</taxon>
    </lineage>
</organism>